<protein>
    <submittedName>
        <fullName evidence="1">Uncharacterized protein</fullName>
    </submittedName>
</protein>
<proteinExistence type="predicted"/>
<organism evidence="1 2">
    <name type="scientific">Stegodyphus mimosarum</name>
    <name type="common">African social velvet spider</name>
    <dbReference type="NCBI Taxonomy" id="407821"/>
    <lineage>
        <taxon>Eukaryota</taxon>
        <taxon>Metazoa</taxon>
        <taxon>Ecdysozoa</taxon>
        <taxon>Arthropoda</taxon>
        <taxon>Chelicerata</taxon>
        <taxon>Arachnida</taxon>
        <taxon>Araneae</taxon>
        <taxon>Araneomorphae</taxon>
        <taxon>Entelegynae</taxon>
        <taxon>Eresoidea</taxon>
        <taxon>Eresidae</taxon>
        <taxon>Stegodyphus</taxon>
    </lineage>
</organism>
<name>A0A087T2L7_STEMI</name>
<dbReference type="EMBL" id="KK113106">
    <property type="protein sequence ID" value="KFM59356.1"/>
    <property type="molecule type" value="Genomic_DNA"/>
</dbReference>
<evidence type="ECO:0000313" key="1">
    <source>
        <dbReference type="EMBL" id="KFM59356.1"/>
    </source>
</evidence>
<feature type="non-terminal residue" evidence="1">
    <location>
        <position position="57"/>
    </location>
</feature>
<dbReference type="AlphaFoldDB" id="A0A087T2L7"/>
<reference evidence="1 2" key="1">
    <citation type="submission" date="2013-11" db="EMBL/GenBank/DDBJ databases">
        <title>Genome sequencing of Stegodyphus mimosarum.</title>
        <authorList>
            <person name="Bechsgaard J."/>
        </authorList>
    </citation>
    <scope>NUCLEOTIDE SEQUENCE [LARGE SCALE GENOMIC DNA]</scope>
</reference>
<gene>
    <name evidence="1" type="ORF">X975_13580</name>
</gene>
<dbReference type="Proteomes" id="UP000054359">
    <property type="component" value="Unassembled WGS sequence"/>
</dbReference>
<keyword evidence="2" id="KW-1185">Reference proteome</keyword>
<sequence length="57" mass="6405">MDFSLSIPPNLLDSFPSNLLPPSSSLLRKLIANPKTECIKSGFSKHFFNSHHRVQIP</sequence>
<evidence type="ECO:0000313" key="2">
    <source>
        <dbReference type="Proteomes" id="UP000054359"/>
    </source>
</evidence>
<accession>A0A087T2L7</accession>